<accession>A0ABV7L5B4</accession>
<dbReference type="Gene3D" id="1.25.40.10">
    <property type="entry name" value="Tetratricopeptide repeat domain"/>
    <property type="match status" value="1"/>
</dbReference>
<sequence>MTDPAEILDFWFAPDVVELHWKKDAAFDDRVRTRFGELHAAAARGALDGWRVTADGTLALLIVLDQFSRNLFRDSPKAYACDPEARQIAIEAIARGQDMQVPQDRRHFFYLPLEHSEDLAHQDRCIALMRERTGSETFVDYAKAHQRIIARFGRFPHRNAVLGRTSTAEEEAFLKEPGSSF</sequence>
<keyword evidence="2" id="KW-1185">Reference proteome</keyword>
<dbReference type="PANTHER" id="PTHR23004:SF7">
    <property type="entry name" value="DUF924-DOMAIN-CONTAINING PROTEIN"/>
    <property type="match status" value="1"/>
</dbReference>
<organism evidence="1 2">
    <name type="scientific">Marinibaculum pumilum</name>
    <dbReference type="NCBI Taxonomy" id="1766165"/>
    <lineage>
        <taxon>Bacteria</taxon>
        <taxon>Pseudomonadati</taxon>
        <taxon>Pseudomonadota</taxon>
        <taxon>Alphaproteobacteria</taxon>
        <taxon>Rhodospirillales</taxon>
        <taxon>Rhodospirillaceae</taxon>
        <taxon>Marinibaculum</taxon>
    </lineage>
</organism>
<dbReference type="RefSeq" id="WP_379903919.1">
    <property type="nucleotide sequence ID" value="NZ_JBHRTR010000034.1"/>
</dbReference>
<proteinExistence type="predicted"/>
<gene>
    <name evidence="1" type="ORF">ACFOGJ_20200</name>
</gene>
<dbReference type="Proteomes" id="UP001595528">
    <property type="component" value="Unassembled WGS sequence"/>
</dbReference>
<dbReference type="PANTHER" id="PTHR23004">
    <property type="entry name" value="DOUBLECORTIN DOMAIN CONTAINING 2"/>
    <property type="match status" value="1"/>
</dbReference>
<dbReference type="Pfam" id="PF06041">
    <property type="entry name" value="DUF924"/>
    <property type="match status" value="1"/>
</dbReference>
<name>A0ABV7L5B4_9PROT</name>
<protein>
    <submittedName>
        <fullName evidence="1">DUF924 family protein</fullName>
    </submittedName>
</protein>
<reference evidence="2" key="1">
    <citation type="journal article" date="2019" name="Int. J. Syst. Evol. Microbiol.">
        <title>The Global Catalogue of Microorganisms (GCM) 10K type strain sequencing project: providing services to taxonomists for standard genome sequencing and annotation.</title>
        <authorList>
            <consortium name="The Broad Institute Genomics Platform"/>
            <consortium name="The Broad Institute Genome Sequencing Center for Infectious Disease"/>
            <person name="Wu L."/>
            <person name="Ma J."/>
        </authorList>
    </citation>
    <scope>NUCLEOTIDE SEQUENCE [LARGE SCALE GENOMIC DNA]</scope>
    <source>
        <strain evidence="2">KCTC 42964</strain>
    </source>
</reference>
<dbReference type="Gene3D" id="1.20.58.320">
    <property type="entry name" value="TPR-like"/>
    <property type="match status" value="1"/>
</dbReference>
<dbReference type="InterPro" id="IPR010323">
    <property type="entry name" value="DUF924"/>
</dbReference>
<dbReference type="InterPro" id="IPR011990">
    <property type="entry name" value="TPR-like_helical_dom_sf"/>
</dbReference>
<evidence type="ECO:0000313" key="1">
    <source>
        <dbReference type="EMBL" id="MFC3229581.1"/>
    </source>
</evidence>
<dbReference type="EMBL" id="JBHRTR010000034">
    <property type="protein sequence ID" value="MFC3229581.1"/>
    <property type="molecule type" value="Genomic_DNA"/>
</dbReference>
<comment type="caution">
    <text evidence="1">The sequence shown here is derived from an EMBL/GenBank/DDBJ whole genome shotgun (WGS) entry which is preliminary data.</text>
</comment>
<evidence type="ECO:0000313" key="2">
    <source>
        <dbReference type="Proteomes" id="UP001595528"/>
    </source>
</evidence>
<dbReference type="SUPFAM" id="SSF48452">
    <property type="entry name" value="TPR-like"/>
    <property type="match status" value="1"/>
</dbReference>